<dbReference type="Pfam" id="PF13468">
    <property type="entry name" value="Glyoxalase_3"/>
    <property type="match status" value="1"/>
</dbReference>
<evidence type="ECO:0000259" key="1">
    <source>
        <dbReference type="PROSITE" id="PS51819"/>
    </source>
</evidence>
<dbReference type="InterPro" id="IPR025870">
    <property type="entry name" value="Glyoxalase-like_dom"/>
</dbReference>
<name>A0A937CUU8_9BURK</name>
<reference evidence="2 3" key="1">
    <citation type="journal article" date="2017" name="Int. J. Syst. Evol. Microbiol.">
        <title>Ramlibacter monticola sp. nov., isolated from forest soil.</title>
        <authorList>
            <person name="Chaudhary D.K."/>
            <person name="Kim J."/>
        </authorList>
    </citation>
    <scope>NUCLEOTIDE SEQUENCE [LARGE SCALE GENOMIC DNA]</scope>
    <source>
        <strain evidence="2 3">KACC 19175</strain>
    </source>
</reference>
<proteinExistence type="predicted"/>
<dbReference type="PANTHER" id="PTHR40265:SF1">
    <property type="entry name" value="GLYOXALASE-LIKE DOMAIN-CONTAINING PROTEIN"/>
    <property type="match status" value="1"/>
</dbReference>
<gene>
    <name evidence="2" type="ORF">JJ685_23125</name>
</gene>
<dbReference type="PANTHER" id="PTHR40265">
    <property type="entry name" value="BLL2707 PROTEIN"/>
    <property type="match status" value="1"/>
</dbReference>
<dbReference type="Proteomes" id="UP000599109">
    <property type="component" value="Unassembled WGS sequence"/>
</dbReference>
<organism evidence="2 3">
    <name type="scientific">Ramlibacter monticola</name>
    <dbReference type="NCBI Taxonomy" id="1926872"/>
    <lineage>
        <taxon>Bacteria</taxon>
        <taxon>Pseudomonadati</taxon>
        <taxon>Pseudomonadota</taxon>
        <taxon>Betaproteobacteria</taxon>
        <taxon>Burkholderiales</taxon>
        <taxon>Comamonadaceae</taxon>
        <taxon>Ramlibacter</taxon>
    </lineage>
</organism>
<dbReference type="EMBL" id="JAEQNE010000007">
    <property type="protein sequence ID" value="MBL0394050.1"/>
    <property type="molecule type" value="Genomic_DNA"/>
</dbReference>
<dbReference type="Gene3D" id="3.10.180.10">
    <property type="entry name" value="2,3-Dihydroxybiphenyl 1,2-Dioxygenase, domain 1"/>
    <property type="match status" value="1"/>
</dbReference>
<keyword evidence="3" id="KW-1185">Reference proteome</keyword>
<dbReference type="SUPFAM" id="SSF54593">
    <property type="entry name" value="Glyoxalase/Bleomycin resistance protein/Dihydroxybiphenyl dioxygenase"/>
    <property type="match status" value="1"/>
</dbReference>
<evidence type="ECO:0000313" key="3">
    <source>
        <dbReference type="Proteomes" id="UP000599109"/>
    </source>
</evidence>
<feature type="domain" description="VOC" evidence="1">
    <location>
        <begin position="6"/>
        <end position="137"/>
    </location>
</feature>
<comment type="caution">
    <text evidence="2">The sequence shown here is derived from an EMBL/GenBank/DDBJ whole genome shotgun (WGS) entry which is preliminary data.</text>
</comment>
<dbReference type="InterPro" id="IPR029068">
    <property type="entry name" value="Glyas_Bleomycin-R_OHBP_Dase"/>
</dbReference>
<protein>
    <submittedName>
        <fullName evidence="2">VOC family protein</fullName>
    </submittedName>
</protein>
<dbReference type="InterPro" id="IPR037523">
    <property type="entry name" value="VOC_core"/>
</dbReference>
<dbReference type="RefSeq" id="WP_201676720.1">
    <property type="nucleotide sequence ID" value="NZ_JAEQNE010000007.1"/>
</dbReference>
<evidence type="ECO:0000313" key="2">
    <source>
        <dbReference type="EMBL" id="MBL0394050.1"/>
    </source>
</evidence>
<sequence>MSSLLALDHVVIAVRDLERTVADYTATGFTVVAGGRHPGRHTRNALVVFEDGAYIELIAYDAPSPEERWWRVLDAHGEGLVDFALLPRDLAATVAAARSRGLAGLVDRPGGRARPDGVRIEWQSARPSTSDLPFLCFDVTPRALRVPEGEVRRHANGALGISEVAVAVGDLPATLERYRAYLGPEAVDGEQVRLAGARITLREEPLRARGDGPGAVQLRFADSGRGEGGIEPLEVLLLR</sequence>
<accession>A0A937CUU8</accession>
<dbReference type="AlphaFoldDB" id="A0A937CUU8"/>
<dbReference type="PROSITE" id="PS51819">
    <property type="entry name" value="VOC"/>
    <property type="match status" value="1"/>
</dbReference>